<evidence type="ECO:0000313" key="3">
    <source>
        <dbReference type="Proteomes" id="UP000625682"/>
    </source>
</evidence>
<feature type="domain" description="STAS" evidence="1">
    <location>
        <begin position="13"/>
        <end position="107"/>
    </location>
</feature>
<reference evidence="2" key="2">
    <citation type="submission" date="2020-09" db="EMBL/GenBank/DDBJ databases">
        <authorList>
            <person name="Sun Q."/>
            <person name="Zhou Y."/>
        </authorList>
    </citation>
    <scope>NUCLEOTIDE SEQUENCE</scope>
    <source>
        <strain evidence="2">CGMCC 4.7272</strain>
    </source>
</reference>
<dbReference type="InterPro" id="IPR002645">
    <property type="entry name" value="STAS_dom"/>
</dbReference>
<proteinExistence type="predicted"/>
<keyword evidence="3" id="KW-1185">Reference proteome</keyword>
<evidence type="ECO:0000259" key="1">
    <source>
        <dbReference type="PROSITE" id="PS50801"/>
    </source>
</evidence>
<comment type="caution">
    <text evidence="2">The sequence shown here is derived from an EMBL/GenBank/DDBJ whole genome shotgun (WGS) entry which is preliminary data.</text>
</comment>
<dbReference type="InterPro" id="IPR036513">
    <property type="entry name" value="STAS_dom_sf"/>
</dbReference>
<dbReference type="PROSITE" id="PS50801">
    <property type="entry name" value="STAS"/>
    <property type="match status" value="1"/>
</dbReference>
<dbReference type="AlphaFoldDB" id="A0A917NSA8"/>
<dbReference type="Proteomes" id="UP000625682">
    <property type="component" value="Unassembled WGS sequence"/>
</dbReference>
<organism evidence="2 3">
    <name type="scientific">Streptomyces lacrimifluminis</name>
    <dbReference type="NCBI Taxonomy" id="1500077"/>
    <lineage>
        <taxon>Bacteria</taxon>
        <taxon>Bacillati</taxon>
        <taxon>Actinomycetota</taxon>
        <taxon>Actinomycetes</taxon>
        <taxon>Kitasatosporales</taxon>
        <taxon>Streptomycetaceae</taxon>
        <taxon>Streptomyces</taxon>
    </lineage>
</organism>
<accession>A0A917NSA8</accession>
<dbReference type="SUPFAM" id="SSF52091">
    <property type="entry name" value="SpoIIaa-like"/>
    <property type="match status" value="1"/>
</dbReference>
<reference evidence="2" key="1">
    <citation type="journal article" date="2014" name="Int. J. Syst. Evol. Microbiol.">
        <title>Complete genome sequence of Corynebacterium casei LMG S-19264T (=DSM 44701T), isolated from a smear-ripened cheese.</title>
        <authorList>
            <consortium name="US DOE Joint Genome Institute (JGI-PGF)"/>
            <person name="Walter F."/>
            <person name="Albersmeier A."/>
            <person name="Kalinowski J."/>
            <person name="Ruckert C."/>
        </authorList>
    </citation>
    <scope>NUCLEOTIDE SEQUENCE</scope>
    <source>
        <strain evidence="2">CGMCC 4.7272</strain>
    </source>
</reference>
<sequence>MGQPGAVMQYDVNGIGVVVAYGEYDAHTLGQLSEALHNAAAKQPCVVLDVSAVTFGDSSFLNLLLTIRQQASFRLVSPPPQLRRVLEITGADTVLDIRASVEDATSD</sequence>
<dbReference type="PANTHER" id="PTHR33495:SF2">
    <property type="entry name" value="ANTI-SIGMA FACTOR ANTAGONIST TM_1081-RELATED"/>
    <property type="match status" value="1"/>
</dbReference>
<name>A0A917NSA8_9ACTN</name>
<gene>
    <name evidence="2" type="ORF">GCM10012282_21990</name>
</gene>
<dbReference type="PANTHER" id="PTHR33495">
    <property type="entry name" value="ANTI-SIGMA FACTOR ANTAGONIST TM_1081-RELATED-RELATED"/>
    <property type="match status" value="1"/>
</dbReference>
<dbReference type="InterPro" id="IPR058548">
    <property type="entry name" value="MlaB-like_STAS"/>
</dbReference>
<protein>
    <submittedName>
        <fullName evidence="2">Anti-sigma factor antagonist</fullName>
    </submittedName>
</protein>
<dbReference type="Pfam" id="PF13466">
    <property type="entry name" value="STAS_2"/>
    <property type="match status" value="1"/>
</dbReference>
<dbReference type="GO" id="GO:0043856">
    <property type="term" value="F:anti-sigma factor antagonist activity"/>
    <property type="evidence" value="ECO:0007669"/>
    <property type="project" value="TreeGrafter"/>
</dbReference>
<dbReference type="EMBL" id="BMMU01000005">
    <property type="protein sequence ID" value="GGJ25013.1"/>
    <property type="molecule type" value="Genomic_DNA"/>
</dbReference>
<dbReference type="Gene3D" id="3.30.750.24">
    <property type="entry name" value="STAS domain"/>
    <property type="match status" value="1"/>
</dbReference>
<evidence type="ECO:0000313" key="2">
    <source>
        <dbReference type="EMBL" id="GGJ25013.1"/>
    </source>
</evidence>
<dbReference type="CDD" id="cd07043">
    <property type="entry name" value="STAS_anti-anti-sigma_factors"/>
    <property type="match status" value="1"/>
</dbReference>